<dbReference type="SUPFAM" id="SSF50249">
    <property type="entry name" value="Nucleic acid-binding proteins"/>
    <property type="match status" value="1"/>
</dbReference>
<comment type="caution">
    <text evidence="5">The sequence shown here is derived from an EMBL/GenBank/DDBJ whole genome shotgun (WGS) entry which is preliminary data.</text>
</comment>
<dbReference type="InterPro" id="IPR000424">
    <property type="entry name" value="Primosome_PriB/ssb"/>
</dbReference>
<accession>A0A9E4K236</accession>
<dbReference type="AlphaFoldDB" id="A0A9E4K236"/>
<dbReference type="InterPro" id="IPR012340">
    <property type="entry name" value="NA-bd_OB-fold"/>
</dbReference>
<gene>
    <name evidence="5" type="primary">ssb</name>
    <name evidence="5" type="ORF">JAZ04_01605</name>
</gene>
<dbReference type="PANTHER" id="PTHR10302:SF27">
    <property type="entry name" value="SINGLE-STRANDED DNA-BINDING PROTEIN"/>
    <property type="match status" value="1"/>
</dbReference>
<comment type="caution">
    <text evidence="2">Lacks conserved residue(s) required for the propagation of feature annotation.</text>
</comment>
<feature type="region of interest" description="Disordered" evidence="4">
    <location>
        <begin position="112"/>
        <end position="149"/>
    </location>
</feature>
<dbReference type="PROSITE" id="PS50935">
    <property type="entry name" value="SSB"/>
    <property type="match status" value="1"/>
</dbReference>
<dbReference type="HAMAP" id="MF_00984">
    <property type="entry name" value="SSB"/>
    <property type="match status" value="1"/>
</dbReference>
<evidence type="ECO:0000256" key="2">
    <source>
        <dbReference type="HAMAP-Rule" id="MF_00984"/>
    </source>
</evidence>
<evidence type="ECO:0000256" key="4">
    <source>
        <dbReference type="SAM" id="MobiDB-lite"/>
    </source>
</evidence>
<dbReference type="Pfam" id="PF00436">
    <property type="entry name" value="SSB"/>
    <property type="match status" value="1"/>
</dbReference>
<comment type="subunit">
    <text evidence="2">Homotetramer.</text>
</comment>
<evidence type="ECO:0000256" key="3">
    <source>
        <dbReference type="RuleBase" id="RU000524"/>
    </source>
</evidence>
<reference evidence="5" key="1">
    <citation type="journal article" date="2021" name="Proc. Natl. Acad. Sci. U.S.A.">
        <title>Global biogeography of chemosynthetic symbionts reveals both localized and globally distributed symbiont groups. .</title>
        <authorList>
            <person name="Osvatic J.T."/>
            <person name="Wilkins L.G.E."/>
            <person name="Leibrecht L."/>
            <person name="Leray M."/>
            <person name="Zauner S."/>
            <person name="Polzin J."/>
            <person name="Camacho Y."/>
            <person name="Gros O."/>
            <person name="van Gils J.A."/>
            <person name="Eisen J.A."/>
            <person name="Petersen J.M."/>
            <person name="Yuen B."/>
        </authorList>
    </citation>
    <scope>NUCLEOTIDE SEQUENCE</scope>
    <source>
        <strain evidence="5">MAGL173</strain>
    </source>
</reference>
<sequence length="149" mass="16730">MARGTINKVILIGYLGHDPEIRYMPKGNPVVNVSLATTESWKDKESGERRERTEWHRVVLFNQLAEIAAKYPKKGSQLYVEGSNRTRVYKKDGEDRYLTEIICTEIQMLGKNPQSLSPNGADDTGISDSELAHYESLAEVSGQNELSAE</sequence>
<keyword evidence="1 2" id="KW-0238">DNA-binding</keyword>
<dbReference type="Proteomes" id="UP000886687">
    <property type="component" value="Unassembled WGS sequence"/>
</dbReference>
<evidence type="ECO:0000256" key="1">
    <source>
        <dbReference type="ARBA" id="ARBA00023125"/>
    </source>
</evidence>
<dbReference type="CDD" id="cd04496">
    <property type="entry name" value="SSB_OBF"/>
    <property type="match status" value="1"/>
</dbReference>
<dbReference type="GO" id="GO:0003697">
    <property type="term" value="F:single-stranded DNA binding"/>
    <property type="evidence" value="ECO:0007669"/>
    <property type="project" value="UniProtKB-UniRule"/>
</dbReference>
<dbReference type="GO" id="GO:0006260">
    <property type="term" value="P:DNA replication"/>
    <property type="evidence" value="ECO:0007669"/>
    <property type="project" value="InterPro"/>
</dbReference>
<dbReference type="GO" id="GO:0009295">
    <property type="term" value="C:nucleoid"/>
    <property type="evidence" value="ECO:0007669"/>
    <property type="project" value="TreeGrafter"/>
</dbReference>
<name>A0A9E4K236_9GAMM</name>
<dbReference type="Gene3D" id="2.40.50.140">
    <property type="entry name" value="Nucleic acid-binding proteins"/>
    <property type="match status" value="1"/>
</dbReference>
<dbReference type="EMBL" id="JAEPDI010000001">
    <property type="protein sequence ID" value="MCG7937538.1"/>
    <property type="molecule type" value="Genomic_DNA"/>
</dbReference>
<evidence type="ECO:0000313" key="6">
    <source>
        <dbReference type="Proteomes" id="UP000886687"/>
    </source>
</evidence>
<dbReference type="NCBIfam" id="TIGR00621">
    <property type="entry name" value="ssb"/>
    <property type="match status" value="1"/>
</dbReference>
<dbReference type="PANTHER" id="PTHR10302">
    <property type="entry name" value="SINGLE-STRANDED DNA-BINDING PROTEIN"/>
    <property type="match status" value="1"/>
</dbReference>
<feature type="DNA-binding region" evidence="2">
    <location>
        <begin position="55"/>
        <end position="61"/>
    </location>
</feature>
<dbReference type="InterPro" id="IPR011344">
    <property type="entry name" value="ssDNA-bd"/>
</dbReference>
<protein>
    <recommendedName>
        <fullName evidence="2 3">Single-stranded DNA-binding protein</fullName>
        <shortName evidence="2">SSB</shortName>
    </recommendedName>
</protein>
<proteinExistence type="inferred from homology"/>
<evidence type="ECO:0000313" key="5">
    <source>
        <dbReference type="EMBL" id="MCG7937538.1"/>
    </source>
</evidence>
<organism evidence="5 6">
    <name type="scientific">Candidatus Thiodiazotropha lotti</name>
    <dbReference type="NCBI Taxonomy" id="2792787"/>
    <lineage>
        <taxon>Bacteria</taxon>
        <taxon>Pseudomonadati</taxon>
        <taxon>Pseudomonadota</taxon>
        <taxon>Gammaproteobacteria</taxon>
        <taxon>Chromatiales</taxon>
        <taxon>Sedimenticolaceae</taxon>
        <taxon>Candidatus Thiodiazotropha</taxon>
    </lineage>
</organism>